<dbReference type="EMBL" id="BJND01000017">
    <property type="protein sequence ID" value="GEC04936.1"/>
    <property type="molecule type" value="Genomic_DNA"/>
</dbReference>
<protein>
    <recommendedName>
        <fullName evidence="3">Knr4/Smi1-like domain-containing protein</fullName>
    </recommendedName>
</protein>
<evidence type="ECO:0000313" key="2">
    <source>
        <dbReference type="Proteomes" id="UP000317881"/>
    </source>
</evidence>
<dbReference type="OrthoDB" id="5572373at2"/>
<dbReference type="SUPFAM" id="SSF160631">
    <property type="entry name" value="SMI1/KNR4-like"/>
    <property type="match status" value="1"/>
</dbReference>
<sequence>MSSVERLKDLLGVPPRGSESGGFGAIEAALGVELPQEVKGVCSLYGDVMISDFIFVFGPECMVEKSLWMSEFVREGHPAIPKAVLPEAGGMLHWGHSIEGDQFFLEDQGSGKWTVSAFRRNWGDWYESDESLADWLVGVFAGRLAVDWMPEWPTSHWFEV</sequence>
<proteinExistence type="predicted"/>
<accession>A0A4Y3VIT1</accession>
<keyword evidence="2" id="KW-1185">Reference proteome</keyword>
<evidence type="ECO:0000313" key="1">
    <source>
        <dbReference type="EMBL" id="GEC04936.1"/>
    </source>
</evidence>
<name>A0A4Y3VIT1_9ACTN</name>
<dbReference type="InterPro" id="IPR037883">
    <property type="entry name" value="Knr4/Smi1-like_sf"/>
</dbReference>
<organism evidence="1 2">
    <name type="scientific">Streptomyces spinoverrucosus</name>
    <dbReference type="NCBI Taxonomy" id="284043"/>
    <lineage>
        <taxon>Bacteria</taxon>
        <taxon>Bacillati</taxon>
        <taxon>Actinomycetota</taxon>
        <taxon>Actinomycetes</taxon>
        <taxon>Kitasatosporales</taxon>
        <taxon>Streptomycetaceae</taxon>
        <taxon>Streptomyces</taxon>
    </lineage>
</organism>
<reference evidence="1 2" key="1">
    <citation type="submission" date="2019-06" db="EMBL/GenBank/DDBJ databases">
        <title>Whole genome shotgun sequence of Streptomyces spinoverrucosus NBRC 14228.</title>
        <authorList>
            <person name="Hosoyama A."/>
            <person name="Uohara A."/>
            <person name="Ohji S."/>
            <person name="Ichikawa N."/>
        </authorList>
    </citation>
    <scope>NUCLEOTIDE SEQUENCE [LARGE SCALE GENOMIC DNA]</scope>
    <source>
        <strain evidence="1 2">NBRC 14228</strain>
    </source>
</reference>
<gene>
    <name evidence="1" type="ORF">SSP24_25910</name>
</gene>
<dbReference type="Proteomes" id="UP000317881">
    <property type="component" value="Unassembled WGS sequence"/>
</dbReference>
<comment type="caution">
    <text evidence="1">The sequence shown here is derived from an EMBL/GenBank/DDBJ whole genome shotgun (WGS) entry which is preliminary data.</text>
</comment>
<dbReference type="RefSeq" id="WP_141309643.1">
    <property type="nucleotide sequence ID" value="NZ_BJND01000017.1"/>
</dbReference>
<dbReference type="AlphaFoldDB" id="A0A4Y3VIT1"/>
<evidence type="ECO:0008006" key="3">
    <source>
        <dbReference type="Google" id="ProtNLM"/>
    </source>
</evidence>